<protein>
    <submittedName>
        <fullName evidence="1">Uncharacterized protein</fullName>
    </submittedName>
</protein>
<dbReference type="InterPro" id="IPR011202">
    <property type="entry name" value="UCP014677"/>
</dbReference>
<dbReference type="AlphaFoldDB" id="A0A1B1UY71"/>
<accession>A0A1B1UY71</accession>
<evidence type="ECO:0000313" key="1">
    <source>
        <dbReference type="EMBL" id="ANW08040.1"/>
    </source>
</evidence>
<dbReference type="RefSeq" id="WP_053041974.1">
    <property type="nucleotide sequence ID" value="NZ_CP090475.1"/>
</dbReference>
<sequence>MKIEEFINEYSNHPVLFIGTGLSLRYLNNSYSWENLLQHICYQLTGNKEIFYDYKDECQKEDSSYDFPALGEKIENLFNETLKNEREGNFKEINDEYYNLMEKGINISRFKIYISKLFKKLNFKTEFEDEFIHMKKARKNIGSIVTTNYDKLVENLFEFNPLIGNQILLSNPYGSVYKIHGCVSQPDKIVLTSEDYNKFNTSYELIRAQLLSLFIHNPIIFLGYSINDENIRDILETIYKYVDVNSDLSERIRRNFLLVEFDEGSKNKEVVEHNIQLENNKVIRINKIKTEDYISIYKALGNLELSVSAMDIRKVQNVVKDIYKGGKTKVEITEDIDDLNNSEKILAIGSTKTIKYEFQTVPELMQKYFQIEEEENKQILDVINKQIIQKNQFFPIYCFSNINSNINNIEKFKKQQIEKIKNILKSLEDRFKIECFTIEEISNNSYITPSREENVLVYNVIKGNIALEDLKKHLLEFENKNNTPYKKLLCVYDLQKYGPIGVMDNV</sequence>
<proteinExistence type="predicted"/>
<name>A0A1B1UY71_STAHA</name>
<dbReference type="Pfam" id="PF13289">
    <property type="entry name" value="SIR2_2"/>
    <property type="match status" value="1"/>
</dbReference>
<dbReference type="EMBL" id="KX181861">
    <property type="protein sequence ID" value="ANW08040.1"/>
    <property type="molecule type" value="Genomic_DNA"/>
</dbReference>
<reference evidence="1" key="1">
    <citation type="submission" date="2016-05" db="EMBL/GenBank/DDBJ databases">
        <title>Clue for the horizontal gene transfer of serine-aspartate repeat gene from a novel composite staphylococcal cassette chromosome of Staphylococcus haemolyticus.</title>
        <authorList>
            <person name="Wu Z."/>
            <person name="Xue H."/>
            <person name="Zhao X."/>
        </authorList>
    </citation>
    <scope>NUCLEOTIDE SEQUENCE</scope>
    <source>
        <strain evidence="1">BC05211</strain>
    </source>
</reference>
<dbReference type="PIRSF" id="PIRSF014677">
    <property type="entry name" value="UCP014677"/>
    <property type="match status" value="1"/>
</dbReference>
<organism evidence="1">
    <name type="scientific">Staphylococcus haemolyticus</name>
    <dbReference type="NCBI Taxonomy" id="1283"/>
    <lineage>
        <taxon>Bacteria</taxon>
        <taxon>Bacillati</taxon>
        <taxon>Bacillota</taxon>
        <taxon>Bacilli</taxon>
        <taxon>Bacillales</taxon>
        <taxon>Staphylococcaceae</taxon>
        <taxon>Staphylococcus</taxon>
    </lineage>
</organism>